<keyword evidence="4" id="KW-0274">FAD</keyword>
<gene>
    <name evidence="9" type="ORF">GA0070624_6586</name>
</gene>
<evidence type="ECO:0000256" key="6">
    <source>
        <dbReference type="ARBA" id="ARBA00023284"/>
    </source>
</evidence>
<keyword evidence="6" id="KW-0676">Redox-active center</keyword>
<evidence type="ECO:0000313" key="9">
    <source>
        <dbReference type="EMBL" id="SCL39492.1"/>
    </source>
</evidence>
<protein>
    <submittedName>
        <fullName evidence="9">NADPH-dependent 2,4-dienoyl-CoA reductase, sulfur reductase</fullName>
    </submittedName>
</protein>
<keyword evidence="3" id="KW-0285">Flavoprotein</keyword>
<keyword evidence="5" id="KW-0560">Oxidoreductase</keyword>
<evidence type="ECO:0000256" key="4">
    <source>
        <dbReference type="ARBA" id="ARBA00022827"/>
    </source>
</evidence>
<feature type="domain" description="Pyridine nucleotide-disulphide oxidoreductase dimerisation" evidence="7">
    <location>
        <begin position="336"/>
        <end position="438"/>
    </location>
</feature>
<dbReference type="InterPro" id="IPR004099">
    <property type="entry name" value="Pyr_nucl-diS_OxRdtase_dimer"/>
</dbReference>
<dbReference type="SUPFAM" id="SSF51905">
    <property type="entry name" value="FAD/NAD(P)-binding domain"/>
    <property type="match status" value="1"/>
</dbReference>
<dbReference type="Gene3D" id="3.50.50.60">
    <property type="entry name" value="FAD/NAD(P)-binding domain"/>
    <property type="match status" value="2"/>
</dbReference>
<proteinExistence type="inferred from homology"/>
<dbReference type="STRING" id="568872.GA0070624_6586"/>
<keyword evidence="10" id="KW-1185">Reference proteome</keyword>
<dbReference type="Pfam" id="PF07992">
    <property type="entry name" value="Pyr_redox_2"/>
    <property type="match status" value="1"/>
</dbReference>
<dbReference type="InterPro" id="IPR023753">
    <property type="entry name" value="FAD/NAD-binding_dom"/>
</dbReference>
<comment type="cofactor">
    <cofactor evidence="1">
        <name>FAD</name>
        <dbReference type="ChEBI" id="CHEBI:57692"/>
    </cofactor>
</comment>
<evidence type="ECO:0000259" key="8">
    <source>
        <dbReference type="Pfam" id="PF07992"/>
    </source>
</evidence>
<organism evidence="9 10">
    <name type="scientific">Micromonospora rhizosphaerae</name>
    <dbReference type="NCBI Taxonomy" id="568872"/>
    <lineage>
        <taxon>Bacteria</taxon>
        <taxon>Bacillati</taxon>
        <taxon>Actinomycetota</taxon>
        <taxon>Actinomycetes</taxon>
        <taxon>Micromonosporales</taxon>
        <taxon>Micromonosporaceae</taxon>
        <taxon>Micromonospora</taxon>
    </lineage>
</organism>
<name>A0A1C6TD74_9ACTN</name>
<dbReference type="RefSeq" id="WP_091347391.1">
    <property type="nucleotide sequence ID" value="NZ_FMHV01000002.1"/>
</dbReference>
<dbReference type="InterPro" id="IPR036188">
    <property type="entry name" value="FAD/NAD-bd_sf"/>
</dbReference>
<evidence type="ECO:0000313" key="10">
    <source>
        <dbReference type="Proteomes" id="UP000199413"/>
    </source>
</evidence>
<evidence type="ECO:0000259" key="7">
    <source>
        <dbReference type="Pfam" id="PF02852"/>
    </source>
</evidence>
<dbReference type="PANTHER" id="PTHR43429:SF1">
    <property type="entry name" value="NAD(P)H SULFUR OXIDOREDUCTASE (COA-DEPENDENT)"/>
    <property type="match status" value="1"/>
</dbReference>
<dbReference type="PANTHER" id="PTHR43429">
    <property type="entry name" value="PYRIDINE NUCLEOTIDE-DISULFIDE OXIDOREDUCTASE DOMAIN-CONTAINING"/>
    <property type="match status" value="1"/>
</dbReference>
<dbReference type="InterPro" id="IPR050260">
    <property type="entry name" value="FAD-bd_OxRdtase"/>
</dbReference>
<feature type="domain" description="FAD/NAD(P)-binding" evidence="8">
    <location>
        <begin position="4"/>
        <end position="296"/>
    </location>
</feature>
<evidence type="ECO:0000256" key="5">
    <source>
        <dbReference type="ARBA" id="ARBA00023002"/>
    </source>
</evidence>
<dbReference type="PRINTS" id="PR00411">
    <property type="entry name" value="PNDRDTASEI"/>
</dbReference>
<evidence type="ECO:0000256" key="1">
    <source>
        <dbReference type="ARBA" id="ARBA00001974"/>
    </source>
</evidence>
<dbReference type="PRINTS" id="PR00368">
    <property type="entry name" value="FADPNR"/>
</dbReference>
<dbReference type="Proteomes" id="UP000199413">
    <property type="component" value="Unassembled WGS sequence"/>
</dbReference>
<dbReference type="OrthoDB" id="9802028at2"/>
<dbReference type="GO" id="GO:0016491">
    <property type="term" value="F:oxidoreductase activity"/>
    <property type="evidence" value="ECO:0007669"/>
    <property type="project" value="UniProtKB-KW"/>
</dbReference>
<dbReference type="Pfam" id="PF02852">
    <property type="entry name" value="Pyr_redox_dim"/>
    <property type="match status" value="1"/>
</dbReference>
<dbReference type="EMBL" id="FMHV01000002">
    <property type="protein sequence ID" value="SCL39492.1"/>
    <property type="molecule type" value="Genomic_DNA"/>
</dbReference>
<dbReference type="SUPFAM" id="SSF55424">
    <property type="entry name" value="FAD/NAD-linked reductases, dimerisation (C-terminal) domain"/>
    <property type="match status" value="1"/>
</dbReference>
<reference evidence="10" key="1">
    <citation type="submission" date="2016-06" db="EMBL/GenBank/DDBJ databases">
        <authorList>
            <person name="Varghese N."/>
            <person name="Submissions Spin"/>
        </authorList>
    </citation>
    <scope>NUCLEOTIDE SEQUENCE [LARGE SCALE GENOMIC DNA]</scope>
    <source>
        <strain evidence="10">DSM 45431</strain>
    </source>
</reference>
<comment type="similarity">
    <text evidence="2">Belongs to the class-III pyridine nucleotide-disulfide oxidoreductase family.</text>
</comment>
<sequence length="459" mass="48329">MAERLIVVGGDAAGMSAASQARRRRGRDDLAIVAFERGHSTSFSACGIPYWVSGLVPERDQLIARDPATFRESFDVDVRVRHEVTGIDLERREVVARDLDGGGEVREGFDTLVYAAGAVPVKPPWARTGIAGVFGMQTLDDGAALLDWLESEPRPRRAVVIGGGYIGVEMAESLIQRGLSVNLVEQADQPMSTVDPDMGELVADAMRGIGIQIRTGLSVTGLEERDGRISAVVTTEGPLPADVVVLGLGVRPNTALAEAAGLPIGPTGGIRTDRRMRVPGVPGVWAAGDCVETLNRVSGMPVHVPLGTHANKQGRVAGINIGGGYATFPGVIGTAVTKVCDLEVGRTGLRERDATAAGFEFIAVVAESTNRAGYYPGARPMTVKLIAERPSGRLLGAQIVGWSEAAKRIDSLAVALWNGMTVDDMTALDLGYAPPYAPVWDPVLIAARKAVDALTGAGR</sequence>
<evidence type="ECO:0000256" key="2">
    <source>
        <dbReference type="ARBA" id="ARBA00009130"/>
    </source>
</evidence>
<dbReference type="InterPro" id="IPR016156">
    <property type="entry name" value="FAD/NAD-linked_Rdtase_dimer_sf"/>
</dbReference>
<dbReference type="AlphaFoldDB" id="A0A1C6TD74"/>
<evidence type="ECO:0000256" key="3">
    <source>
        <dbReference type="ARBA" id="ARBA00022630"/>
    </source>
</evidence>
<accession>A0A1C6TD74</accession>